<accession>A0AAW6SWD4</accession>
<dbReference type="AlphaFoldDB" id="A0AAW6SWD4"/>
<feature type="transmembrane region" description="Helical" evidence="1">
    <location>
        <begin position="247"/>
        <end position="270"/>
    </location>
</feature>
<evidence type="ECO:0000256" key="1">
    <source>
        <dbReference type="SAM" id="Phobius"/>
    </source>
</evidence>
<dbReference type="Proteomes" id="UP001159179">
    <property type="component" value="Unassembled WGS sequence"/>
</dbReference>
<dbReference type="Pfam" id="PF07854">
    <property type="entry name" value="DUF1646"/>
    <property type="match status" value="1"/>
</dbReference>
<dbReference type="RefSeq" id="WP_280617373.1">
    <property type="nucleotide sequence ID" value="NZ_JAROYP010000009.1"/>
</dbReference>
<feature type="transmembrane region" description="Helical" evidence="1">
    <location>
        <begin position="92"/>
        <end position="119"/>
    </location>
</feature>
<feature type="transmembrane region" description="Helical" evidence="1">
    <location>
        <begin position="52"/>
        <end position="72"/>
    </location>
</feature>
<feature type="transmembrane region" description="Helical" evidence="1">
    <location>
        <begin position="166"/>
        <end position="192"/>
    </location>
</feature>
<dbReference type="InterPro" id="IPR012443">
    <property type="entry name" value="DUF1646"/>
</dbReference>
<dbReference type="PIRSF" id="PIRSF019205">
    <property type="entry name" value="DUF1646"/>
    <property type="match status" value="1"/>
</dbReference>
<organism evidence="2 3">
    <name type="scientific">Heyndrickxia oleronia</name>
    <dbReference type="NCBI Taxonomy" id="38875"/>
    <lineage>
        <taxon>Bacteria</taxon>
        <taxon>Bacillati</taxon>
        <taxon>Bacillota</taxon>
        <taxon>Bacilli</taxon>
        <taxon>Bacillales</taxon>
        <taxon>Bacillaceae</taxon>
        <taxon>Heyndrickxia</taxon>
    </lineage>
</organism>
<reference evidence="2" key="1">
    <citation type="submission" date="2023-03" db="EMBL/GenBank/DDBJ databases">
        <title>Bacterial isolates from washroom surfaces on a university campus.</title>
        <authorList>
            <person name="Holman D.B."/>
            <person name="Gzyl K.E."/>
            <person name="Taheri A.E."/>
        </authorList>
    </citation>
    <scope>NUCLEOTIDE SEQUENCE</scope>
    <source>
        <strain evidence="2">RD03</strain>
    </source>
</reference>
<feature type="transmembrane region" description="Helical" evidence="1">
    <location>
        <begin position="131"/>
        <end position="151"/>
    </location>
</feature>
<comment type="caution">
    <text evidence="2">The sequence shown here is derived from an EMBL/GenBank/DDBJ whole genome shotgun (WGS) entry which is preliminary data.</text>
</comment>
<evidence type="ECO:0000313" key="2">
    <source>
        <dbReference type="EMBL" id="MDH5162448.1"/>
    </source>
</evidence>
<protein>
    <submittedName>
        <fullName evidence="2">DUF1646 family protein</fullName>
    </submittedName>
</protein>
<feature type="transmembrane region" description="Helical" evidence="1">
    <location>
        <begin position="28"/>
        <end position="45"/>
    </location>
</feature>
<proteinExistence type="predicted"/>
<evidence type="ECO:0000313" key="3">
    <source>
        <dbReference type="Proteomes" id="UP001159179"/>
    </source>
</evidence>
<feature type="transmembrane region" description="Helical" evidence="1">
    <location>
        <begin position="309"/>
        <end position="332"/>
    </location>
</feature>
<keyword evidence="1" id="KW-0472">Membrane</keyword>
<keyword evidence="1" id="KW-0812">Transmembrane</keyword>
<sequence>MIIGLSIILLLVLILPFTKFVERNLEIFLFIMGILAVIVSQVYSWSLVKEAIIHPINITLAVLIAGLVFRWFQRPIEKGILWISSVMPYRLFIALFVIVLGIVSSIITAIVAAIILVAVISVLRLDRKSEIRLVVLACFAIGMGAVLTPIGEPLSTIVVSKLDEDFFYLLKLVGTSVIPAVIVFGIIAAVAVKPGGRLNEPAWKSEIAAASELAGSKKNETGISKAETETGTQTESYAEIIIRSLKIYLFVMALTFLGAGFEPFIEAYLLDLSPLIMYWINMLSAVLDNATLAAAEISPAMNDTTIKDILMGLLISGGMLIPGNIPNIIAAGKLKITSGEYARFAFPIGLAAMVIYFAIILITDILF</sequence>
<keyword evidence="1" id="KW-1133">Transmembrane helix</keyword>
<feature type="transmembrane region" description="Helical" evidence="1">
    <location>
        <begin position="344"/>
        <end position="366"/>
    </location>
</feature>
<gene>
    <name evidence="2" type="ORF">P5X88_16050</name>
</gene>
<name>A0AAW6SWD4_9BACI</name>
<dbReference type="EMBL" id="JAROYP010000009">
    <property type="protein sequence ID" value="MDH5162448.1"/>
    <property type="molecule type" value="Genomic_DNA"/>
</dbReference>